<dbReference type="KEGG" id="abs:AZOBR_140304"/>
<name>A0A9P1NMF4_9PROT</name>
<evidence type="ECO:0000313" key="1">
    <source>
        <dbReference type="EMBL" id="CCC98574.1"/>
    </source>
</evidence>
<reference evidence="1 2" key="1">
    <citation type="journal article" date="2011" name="PLoS Genet.">
        <title>Azospirillum genomes reveal transition of bacteria from aquatic to terrestrial environments.</title>
        <authorList>
            <person name="Wisniewski-Dye F."/>
            <person name="Borziak K."/>
            <person name="Khalsa-Moyers G."/>
            <person name="Alexandre G."/>
            <person name="Sukharnikov L.O."/>
            <person name="Wuichet K."/>
            <person name="Hurst G.B."/>
            <person name="McDonald W.H."/>
            <person name="Robertson J.S."/>
            <person name="Barbe V."/>
            <person name="Calteau A."/>
            <person name="Rouy Z."/>
            <person name="Mangenot S."/>
            <person name="Prigent-Combaret C."/>
            <person name="Normand P."/>
            <person name="Boyer M."/>
            <person name="Siguier P."/>
            <person name="Dessaux Y."/>
            <person name="Elmerich C."/>
            <person name="Condemine G."/>
            <person name="Krishnen G."/>
            <person name="Kennedy I."/>
            <person name="Paterson A.H."/>
            <person name="Gonzalez V."/>
            <person name="Mavingui P."/>
            <person name="Zhulin I.B."/>
        </authorList>
    </citation>
    <scope>NUCLEOTIDE SEQUENCE [LARGE SCALE GENOMIC DNA]</scope>
    <source>
        <strain evidence="1 2">Sp245</strain>
    </source>
</reference>
<evidence type="ECO:0000313" key="2">
    <source>
        <dbReference type="Proteomes" id="UP000007319"/>
    </source>
</evidence>
<keyword evidence="2" id="KW-1185">Reference proteome</keyword>
<dbReference type="AlphaFoldDB" id="A0A9P1NMF4"/>
<sequence length="25" mass="2816">MLRISPPRTNRATPLAIQLPFRPVA</sequence>
<dbReference type="Proteomes" id="UP000007319">
    <property type="component" value="Chromosome"/>
</dbReference>
<proteinExistence type="predicted"/>
<accession>A0A9P1NMF4</accession>
<organism evidence="1 2">
    <name type="scientific">Azospirillum baldaniorum</name>
    <dbReference type="NCBI Taxonomy" id="1064539"/>
    <lineage>
        <taxon>Bacteria</taxon>
        <taxon>Pseudomonadati</taxon>
        <taxon>Pseudomonadota</taxon>
        <taxon>Alphaproteobacteria</taxon>
        <taxon>Rhodospirillales</taxon>
        <taxon>Azospirillaceae</taxon>
        <taxon>Azospirillum</taxon>
    </lineage>
</organism>
<dbReference type="EMBL" id="HE577327">
    <property type="protein sequence ID" value="CCC98574.1"/>
    <property type="molecule type" value="Genomic_DNA"/>
</dbReference>
<gene>
    <name evidence="1" type="ORF">AZOBR_140304</name>
</gene>
<protein>
    <submittedName>
        <fullName evidence="1">Uncharacterized protein</fullName>
    </submittedName>
</protein>